<dbReference type="EMBL" id="NAFK01000155">
    <property type="protein sequence ID" value="OSJ30065.1"/>
    <property type="molecule type" value="Genomic_DNA"/>
</dbReference>
<dbReference type="OrthoDB" id="9761969at2"/>
<dbReference type="Pfam" id="PF00293">
    <property type="entry name" value="NUDIX"/>
    <property type="match status" value="1"/>
</dbReference>
<sequence>MMRPFDDATRRNIAAACAAFTRLPEDEAPAALKRAAVVIALTAASERDDTAFLLTLRASHLHAHRGQWALPGGRCDAGETPVQAALRELDEELGLRLTGAEVLGTLDDYPTRSGYLITPVVVWAADSAAIKPNPDEVASVHRIALATVERADAFDFVAIPESTRRVIRFHHQSSLIHAPTAALIYQFREVLAGRHTRVTELEQPVLAWK</sequence>
<dbReference type="InterPro" id="IPR045121">
    <property type="entry name" value="CoAse"/>
</dbReference>
<dbReference type="InterPro" id="IPR020476">
    <property type="entry name" value="Nudix_hydrolase"/>
</dbReference>
<evidence type="ECO:0000313" key="11">
    <source>
        <dbReference type="Proteomes" id="UP000193553"/>
    </source>
</evidence>
<proteinExistence type="inferred from homology"/>
<dbReference type="GO" id="GO:0010945">
    <property type="term" value="F:coenzyme A diphosphatase activity"/>
    <property type="evidence" value="ECO:0007669"/>
    <property type="project" value="InterPro"/>
</dbReference>
<comment type="cofactor">
    <cofactor evidence="2">
        <name>Mg(2+)</name>
        <dbReference type="ChEBI" id="CHEBI:18420"/>
    </cofactor>
</comment>
<dbReference type="PANTHER" id="PTHR12992">
    <property type="entry name" value="NUDIX HYDROLASE"/>
    <property type="match status" value="1"/>
</dbReference>
<keyword evidence="6" id="KW-0464">Manganese</keyword>
<evidence type="ECO:0000259" key="8">
    <source>
        <dbReference type="PROSITE" id="PS51462"/>
    </source>
</evidence>
<evidence type="ECO:0000256" key="4">
    <source>
        <dbReference type="ARBA" id="ARBA00022801"/>
    </source>
</evidence>
<feature type="domain" description="Nudix hydrolase" evidence="8">
    <location>
        <begin position="32"/>
        <end position="171"/>
    </location>
</feature>
<dbReference type="InterPro" id="IPR015797">
    <property type="entry name" value="NUDIX_hydrolase-like_dom_sf"/>
</dbReference>
<accession>A0A1X3GEL2</accession>
<keyword evidence="3" id="KW-0479">Metal-binding</keyword>
<dbReference type="SUPFAM" id="SSF55811">
    <property type="entry name" value="Nudix"/>
    <property type="match status" value="1"/>
</dbReference>
<dbReference type="Gene3D" id="3.90.79.10">
    <property type="entry name" value="Nucleoside Triphosphate Pyrophosphohydrolase"/>
    <property type="match status" value="1"/>
</dbReference>
<dbReference type="InterPro" id="IPR000086">
    <property type="entry name" value="NUDIX_hydrolase_dom"/>
</dbReference>
<evidence type="ECO:0000313" key="12">
    <source>
        <dbReference type="Proteomes" id="UP000193884"/>
    </source>
</evidence>
<dbReference type="PRINTS" id="PR00502">
    <property type="entry name" value="NUDIXFAMILY"/>
</dbReference>
<gene>
    <name evidence="10" type="ORF">BST63_13110</name>
    <name evidence="9" type="ORF">BSZ18_25470</name>
</gene>
<evidence type="ECO:0000313" key="10">
    <source>
        <dbReference type="EMBL" id="OSJ30065.1"/>
    </source>
</evidence>
<dbReference type="PROSITE" id="PS51462">
    <property type="entry name" value="NUDIX"/>
    <property type="match status" value="1"/>
</dbReference>
<dbReference type="EMBL" id="NAFI01000182">
    <property type="protein sequence ID" value="OSJ05522.1"/>
    <property type="molecule type" value="Genomic_DNA"/>
</dbReference>
<dbReference type="GO" id="GO:0046872">
    <property type="term" value="F:metal ion binding"/>
    <property type="evidence" value="ECO:0007669"/>
    <property type="project" value="UniProtKB-KW"/>
</dbReference>
<keyword evidence="4 7" id="KW-0378">Hydrolase</keyword>
<dbReference type="RefSeq" id="WP_085361123.1">
    <property type="nucleotide sequence ID" value="NZ_NAFC01000174.1"/>
</dbReference>
<reference evidence="11 12" key="1">
    <citation type="submission" date="2017-03" db="EMBL/GenBank/DDBJ databases">
        <title>Whole genome sequences of fourteen strains of Bradyrhizobium canariense and one strain of Bradyrhizobium japonicum isolated from Lupinus (Papilionoideae: Genisteae) species in Algeria.</title>
        <authorList>
            <person name="Crovadore J."/>
            <person name="Chekireb D."/>
            <person name="Brachmann A."/>
            <person name="Chablais R."/>
            <person name="Cochard B."/>
            <person name="Lefort F."/>
        </authorList>
    </citation>
    <scope>NUCLEOTIDE SEQUENCE [LARGE SCALE GENOMIC DNA]</scope>
    <source>
        <strain evidence="9 11">UBMA195</strain>
        <strain evidence="10 12">UBMAN05</strain>
    </source>
</reference>
<dbReference type="InterPro" id="IPR020084">
    <property type="entry name" value="NUDIX_hydrolase_CS"/>
</dbReference>
<dbReference type="Proteomes" id="UP000193553">
    <property type="component" value="Unassembled WGS sequence"/>
</dbReference>
<dbReference type="AlphaFoldDB" id="A0A1X3GEL2"/>
<evidence type="ECO:0000256" key="7">
    <source>
        <dbReference type="RuleBase" id="RU003476"/>
    </source>
</evidence>
<name>A0A1X3GEL2_9BRAD</name>
<organism evidence="9 11">
    <name type="scientific">Bradyrhizobium canariense</name>
    <dbReference type="NCBI Taxonomy" id="255045"/>
    <lineage>
        <taxon>Bacteria</taxon>
        <taxon>Pseudomonadati</taxon>
        <taxon>Pseudomonadota</taxon>
        <taxon>Alphaproteobacteria</taxon>
        <taxon>Hyphomicrobiales</taxon>
        <taxon>Nitrobacteraceae</taxon>
        <taxon>Bradyrhizobium</taxon>
    </lineage>
</organism>
<evidence type="ECO:0000256" key="6">
    <source>
        <dbReference type="ARBA" id="ARBA00023211"/>
    </source>
</evidence>
<comment type="caution">
    <text evidence="9">The sequence shown here is derived from an EMBL/GenBank/DDBJ whole genome shotgun (WGS) entry which is preliminary data.</text>
</comment>
<keyword evidence="5" id="KW-0460">Magnesium</keyword>
<protein>
    <submittedName>
        <fullName evidence="9">Coenzyme A pyrophosphatase</fullName>
    </submittedName>
</protein>
<evidence type="ECO:0000256" key="3">
    <source>
        <dbReference type="ARBA" id="ARBA00022723"/>
    </source>
</evidence>
<keyword evidence="12" id="KW-1185">Reference proteome</keyword>
<comment type="cofactor">
    <cofactor evidence="1">
        <name>Mn(2+)</name>
        <dbReference type="ChEBI" id="CHEBI:29035"/>
    </cofactor>
</comment>
<dbReference type="Proteomes" id="UP000193884">
    <property type="component" value="Unassembled WGS sequence"/>
</dbReference>
<evidence type="ECO:0000313" key="9">
    <source>
        <dbReference type="EMBL" id="OSJ05522.1"/>
    </source>
</evidence>
<evidence type="ECO:0000256" key="5">
    <source>
        <dbReference type="ARBA" id="ARBA00022842"/>
    </source>
</evidence>
<dbReference type="CDD" id="cd03426">
    <property type="entry name" value="NUDIX_CoAse_Nudt7"/>
    <property type="match status" value="1"/>
</dbReference>
<dbReference type="PANTHER" id="PTHR12992:SF11">
    <property type="entry name" value="MITOCHONDRIAL COENZYME A DIPHOSPHATASE NUDT8"/>
    <property type="match status" value="1"/>
</dbReference>
<dbReference type="PROSITE" id="PS00893">
    <property type="entry name" value="NUDIX_BOX"/>
    <property type="match status" value="1"/>
</dbReference>
<evidence type="ECO:0000256" key="2">
    <source>
        <dbReference type="ARBA" id="ARBA00001946"/>
    </source>
</evidence>
<evidence type="ECO:0000256" key="1">
    <source>
        <dbReference type="ARBA" id="ARBA00001936"/>
    </source>
</evidence>
<comment type="similarity">
    <text evidence="7">Belongs to the Nudix hydrolase family.</text>
</comment>